<name>A0A517U691_9BACT</name>
<dbReference type="KEGG" id="llh:I41_53920"/>
<keyword evidence="1" id="KW-0175">Coiled coil</keyword>
<gene>
    <name evidence="3" type="ORF">I41_53920</name>
</gene>
<protein>
    <submittedName>
        <fullName evidence="3">Uncharacterized protein</fullName>
    </submittedName>
</protein>
<accession>A0A517U691</accession>
<dbReference type="AlphaFoldDB" id="A0A517U691"/>
<sequence>MALVLQIVVLLVVLIGLITIIMSIKNWHWAQMVLVLSIFFMALATLFLGMETFRIHRNIRKAIPGLEKKLADVEEENRALQYGARNEDPAVMRIWTNEIFGGEAPYDPEAEGRMLSTTAWTTRLQDLARARGRVWRNALPAGFDQKTSRVAVTIAPQQQAPPVDPDLAAAEAPADPAAPAAAPAAAQAAVQGHGLTVDAIVYAFENGAPNPAAPDQAAQYIGEFRVVQANETAVILEPLQALNQFTGSRLVKSIQAKRTWSLYELMPADSHELFAKLDEAAKRSLLPAATVEEYIRQGTPATDDDDQYHRAAFDEAGNQIGADDAKADPSKVNQWRFDRPLRDYNYLFSELMRERVVMEADVAALKQQIADLATAQANAKKLEAHRTAERTALQQDKKFMERDLAFITKLLATINSQIANAKSQVSDLLTANASMAQSLIDKQLAELKAIDERSPAPAQSSLLGAP</sequence>
<dbReference type="EMBL" id="CP036339">
    <property type="protein sequence ID" value="QDT76147.1"/>
    <property type="molecule type" value="Genomic_DNA"/>
</dbReference>
<proteinExistence type="predicted"/>
<dbReference type="RefSeq" id="WP_145435891.1">
    <property type="nucleotide sequence ID" value="NZ_CP036339.1"/>
</dbReference>
<reference evidence="3 4" key="1">
    <citation type="submission" date="2019-02" db="EMBL/GenBank/DDBJ databases">
        <title>Deep-cultivation of Planctomycetes and their phenomic and genomic characterization uncovers novel biology.</title>
        <authorList>
            <person name="Wiegand S."/>
            <person name="Jogler M."/>
            <person name="Boedeker C."/>
            <person name="Pinto D."/>
            <person name="Vollmers J."/>
            <person name="Rivas-Marin E."/>
            <person name="Kohn T."/>
            <person name="Peeters S.H."/>
            <person name="Heuer A."/>
            <person name="Rast P."/>
            <person name="Oberbeckmann S."/>
            <person name="Bunk B."/>
            <person name="Jeske O."/>
            <person name="Meyerdierks A."/>
            <person name="Storesund J.E."/>
            <person name="Kallscheuer N."/>
            <person name="Luecker S."/>
            <person name="Lage O.M."/>
            <person name="Pohl T."/>
            <person name="Merkel B.J."/>
            <person name="Hornburger P."/>
            <person name="Mueller R.-W."/>
            <person name="Bruemmer F."/>
            <person name="Labrenz M."/>
            <person name="Spormann A.M."/>
            <person name="Op den Camp H."/>
            <person name="Overmann J."/>
            <person name="Amann R."/>
            <person name="Jetten M.S.M."/>
            <person name="Mascher T."/>
            <person name="Medema M.H."/>
            <person name="Devos D.P."/>
            <person name="Kaster A.-K."/>
            <person name="Ovreas L."/>
            <person name="Rohde M."/>
            <person name="Galperin M.Y."/>
            <person name="Jogler C."/>
        </authorList>
    </citation>
    <scope>NUCLEOTIDE SEQUENCE [LARGE SCALE GENOMIC DNA]</scope>
    <source>
        <strain evidence="3 4">I41</strain>
    </source>
</reference>
<keyword evidence="2" id="KW-1133">Transmembrane helix</keyword>
<organism evidence="3 4">
    <name type="scientific">Lacipirellula limnantheis</name>
    <dbReference type="NCBI Taxonomy" id="2528024"/>
    <lineage>
        <taxon>Bacteria</taxon>
        <taxon>Pseudomonadati</taxon>
        <taxon>Planctomycetota</taxon>
        <taxon>Planctomycetia</taxon>
        <taxon>Pirellulales</taxon>
        <taxon>Lacipirellulaceae</taxon>
        <taxon>Lacipirellula</taxon>
    </lineage>
</organism>
<feature type="coiled-coil region" evidence="1">
    <location>
        <begin position="348"/>
        <end position="385"/>
    </location>
</feature>
<evidence type="ECO:0000313" key="4">
    <source>
        <dbReference type="Proteomes" id="UP000317909"/>
    </source>
</evidence>
<evidence type="ECO:0000256" key="1">
    <source>
        <dbReference type="SAM" id="Coils"/>
    </source>
</evidence>
<evidence type="ECO:0000313" key="3">
    <source>
        <dbReference type="EMBL" id="QDT76147.1"/>
    </source>
</evidence>
<evidence type="ECO:0000256" key="2">
    <source>
        <dbReference type="SAM" id="Phobius"/>
    </source>
</evidence>
<feature type="transmembrane region" description="Helical" evidence="2">
    <location>
        <begin position="30"/>
        <end position="50"/>
    </location>
</feature>
<keyword evidence="2" id="KW-0812">Transmembrane</keyword>
<keyword evidence="2" id="KW-0472">Membrane</keyword>
<feature type="transmembrane region" description="Helical" evidence="2">
    <location>
        <begin position="7"/>
        <end position="24"/>
    </location>
</feature>
<dbReference type="Proteomes" id="UP000317909">
    <property type="component" value="Chromosome"/>
</dbReference>
<keyword evidence="4" id="KW-1185">Reference proteome</keyword>
<dbReference type="OrthoDB" id="252884at2"/>